<reference evidence="6 7" key="1">
    <citation type="submission" date="2020-08" db="EMBL/GenBank/DDBJ databases">
        <authorList>
            <person name="Newling K."/>
            <person name="Davey J."/>
            <person name="Forrester S."/>
        </authorList>
    </citation>
    <scope>NUCLEOTIDE SEQUENCE [LARGE SCALE GENOMIC DNA]</scope>
    <source>
        <strain evidence="7">Crithidia deanei Carvalho (ATCC PRA-265)</strain>
    </source>
</reference>
<accession>A0A7G2CCP3</accession>
<dbReference type="PROSITE" id="PS50102">
    <property type="entry name" value="RRM"/>
    <property type="match status" value="2"/>
</dbReference>
<dbReference type="Gene3D" id="3.30.70.330">
    <property type="match status" value="2"/>
</dbReference>
<keyword evidence="2 3" id="KW-0694">RNA-binding</keyword>
<dbReference type="Pfam" id="PF00076">
    <property type="entry name" value="RRM_1"/>
    <property type="match status" value="2"/>
</dbReference>
<dbReference type="SMART" id="SM00360">
    <property type="entry name" value="RRM"/>
    <property type="match status" value="2"/>
</dbReference>
<evidence type="ECO:0000256" key="3">
    <source>
        <dbReference type="PROSITE-ProRule" id="PRU00176"/>
    </source>
</evidence>
<feature type="domain" description="RRM" evidence="5">
    <location>
        <begin position="220"/>
        <end position="302"/>
    </location>
</feature>
<evidence type="ECO:0000256" key="4">
    <source>
        <dbReference type="SAM" id="MobiDB-lite"/>
    </source>
</evidence>
<evidence type="ECO:0000256" key="2">
    <source>
        <dbReference type="ARBA" id="ARBA00022884"/>
    </source>
</evidence>
<dbReference type="SUPFAM" id="SSF54928">
    <property type="entry name" value="RNA-binding domain, RBD"/>
    <property type="match status" value="2"/>
</dbReference>
<dbReference type="Proteomes" id="UP000515908">
    <property type="component" value="Chromosome 07"/>
</dbReference>
<feature type="region of interest" description="Disordered" evidence="4">
    <location>
        <begin position="43"/>
        <end position="63"/>
    </location>
</feature>
<name>A0A7G2CCP3_9TRYP</name>
<dbReference type="GO" id="GO:0003723">
    <property type="term" value="F:RNA binding"/>
    <property type="evidence" value="ECO:0007669"/>
    <property type="project" value="UniProtKB-UniRule"/>
</dbReference>
<dbReference type="InterPro" id="IPR000504">
    <property type="entry name" value="RRM_dom"/>
</dbReference>
<dbReference type="VEuPathDB" id="TriTrypDB:ADEAN_000425900"/>
<sequence>MADSVPTFNFEPVKKTTVDLFAPAPQVRKLSRREKRKLTLEAEVKNAMRQKKGATDEESTNADDEVFKTIFDSSLEDLTETEKRKKGGVKKSKKQILRHALHKNEEEDKRTAFVGNLPNTVDKREVEKIFKECGTIESVRVRCQTLEERKEGEKDVGRAVRVLRKEVKKDDEKYSAVAYVLFKEAKGVEEAIKKSGLIFKHRHIFVTSLKPEEAAFMPKTSIFLGNIAYDTTEEQVYQYFIQQGITDVKRVRLVKDRDTGSCKGFGYVEFQKPSSVQPAIDTRGNTLNGRPVRIVHVNKPKSLSAAKPSRREQRKSNDVEVKPKRRRDPSADKAQKKAKPEGTENFSWMGMTTNPRKKMPRDLRPLLDGSKPVRKGPRPPVKRKMRNPEK</sequence>
<dbReference type="FunFam" id="3.30.70.330:FF:001177">
    <property type="entry name" value="Putative RNA binding protein"/>
    <property type="match status" value="1"/>
</dbReference>
<dbReference type="InterPro" id="IPR012677">
    <property type="entry name" value="Nucleotide-bd_a/b_plait_sf"/>
</dbReference>
<protein>
    <submittedName>
        <fullName evidence="6">RNA recognition motif. (A.k.a. RRM, RBD, or RNP domain), putative</fullName>
    </submittedName>
</protein>
<evidence type="ECO:0000313" key="6">
    <source>
        <dbReference type="EMBL" id="CAD2216781.1"/>
    </source>
</evidence>
<feature type="domain" description="RRM" evidence="5">
    <location>
        <begin position="110"/>
        <end position="211"/>
    </location>
</feature>
<evidence type="ECO:0000313" key="7">
    <source>
        <dbReference type="Proteomes" id="UP000515908"/>
    </source>
</evidence>
<feature type="region of interest" description="Disordered" evidence="4">
    <location>
        <begin position="297"/>
        <end position="390"/>
    </location>
</feature>
<dbReference type="OrthoDB" id="442677at2759"/>
<proteinExistence type="predicted"/>
<feature type="compositionally biased region" description="Polar residues" evidence="4">
    <location>
        <begin position="344"/>
        <end position="354"/>
    </location>
</feature>
<organism evidence="6 7">
    <name type="scientific">Angomonas deanei</name>
    <dbReference type="NCBI Taxonomy" id="59799"/>
    <lineage>
        <taxon>Eukaryota</taxon>
        <taxon>Discoba</taxon>
        <taxon>Euglenozoa</taxon>
        <taxon>Kinetoplastea</taxon>
        <taxon>Metakinetoplastina</taxon>
        <taxon>Trypanosomatida</taxon>
        <taxon>Trypanosomatidae</taxon>
        <taxon>Strigomonadinae</taxon>
        <taxon>Angomonas</taxon>
    </lineage>
</organism>
<dbReference type="PANTHER" id="PTHR23236:SF119">
    <property type="entry name" value="NUCLEAR RNA-BINDING PROTEIN SART-3"/>
    <property type="match status" value="1"/>
</dbReference>
<dbReference type="EMBL" id="LR877151">
    <property type="protein sequence ID" value="CAD2216781.1"/>
    <property type="molecule type" value="Genomic_DNA"/>
</dbReference>
<dbReference type="AlphaFoldDB" id="A0A7G2CCP3"/>
<keyword evidence="1" id="KW-0677">Repeat</keyword>
<dbReference type="PANTHER" id="PTHR23236">
    <property type="entry name" value="EUKARYOTIC TRANSLATION INITIATION FACTOR 4B/4H"/>
    <property type="match status" value="1"/>
</dbReference>
<gene>
    <name evidence="6" type="ORF">ADEAN_000425900</name>
</gene>
<evidence type="ECO:0000259" key="5">
    <source>
        <dbReference type="PROSITE" id="PS50102"/>
    </source>
</evidence>
<dbReference type="InterPro" id="IPR035979">
    <property type="entry name" value="RBD_domain_sf"/>
</dbReference>
<evidence type="ECO:0000256" key="1">
    <source>
        <dbReference type="ARBA" id="ARBA00022737"/>
    </source>
</evidence>
<keyword evidence="7" id="KW-1185">Reference proteome</keyword>
<feature type="compositionally biased region" description="Basic and acidic residues" evidence="4">
    <location>
        <begin position="309"/>
        <end position="342"/>
    </location>
</feature>
<feature type="compositionally biased region" description="Basic residues" evidence="4">
    <location>
        <begin position="372"/>
        <end position="390"/>
    </location>
</feature>